<evidence type="ECO:0000313" key="3">
    <source>
        <dbReference type="EMBL" id="EDX13053.1"/>
    </source>
</evidence>
<keyword evidence="2" id="KW-0472">Membrane</keyword>
<reference evidence="3 4" key="1">
    <citation type="journal article" date="2007" name="Nature">
        <title>Evolution of genes and genomes on the Drosophila phylogeny.</title>
        <authorList>
            <consortium name="Drosophila 12 Genomes Consortium"/>
            <person name="Clark A.G."/>
            <person name="Eisen M.B."/>
            <person name="Smith D.R."/>
            <person name="Bergman C.M."/>
            <person name="Oliver B."/>
            <person name="Markow T.A."/>
            <person name="Kaufman T.C."/>
            <person name="Kellis M."/>
            <person name="Gelbart W."/>
            <person name="Iyer V.N."/>
            <person name="Pollard D.A."/>
            <person name="Sackton T.B."/>
            <person name="Larracuente A.M."/>
            <person name="Singh N.D."/>
            <person name="Abad J.P."/>
            <person name="Abt D.N."/>
            <person name="Adryan B."/>
            <person name="Aguade M."/>
            <person name="Akashi H."/>
            <person name="Anderson W.W."/>
            <person name="Aquadro C.F."/>
            <person name="Ardell D.H."/>
            <person name="Arguello R."/>
            <person name="Artieri C.G."/>
            <person name="Barbash D.A."/>
            <person name="Barker D."/>
            <person name="Barsanti P."/>
            <person name="Batterham P."/>
            <person name="Batzoglou S."/>
            <person name="Begun D."/>
            <person name="Bhutkar A."/>
            <person name="Blanco E."/>
            <person name="Bosak S.A."/>
            <person name="Bradley R.K."/>
            <person name="Brand A.D."/>
            <person name="Brent M.R."/>
            <person name="Brooks A.N."/>
            <person name="Brown R.H."/>
            <person name="Butlin R.K."/>
            <person name="Caggese C."/>
            <person name="Calvi B.R."/>
            <person name="Bernardo de Carvalho A."/>
            <person name="Caspi A."/>
            <person name="Castrezana S."/>
            <person name="Celniker S.E."/>
            <person name="Chang J.L."/>
            <person name="Chapple C."/>
            <person name="Chatterji S."/>
            <person name="Chinwalla A."/>
            <person name="Civetta A."/>
            <person name="Clifton S.W."/>
            <person name="Comeron J.M."/>
            <person name="Costello J.C."/>
            <person name="Coyne J.A."/>
            <person name="Daub J."/>
            <person name="David R.G."/>
            <person name="Delcher A.L."/>
            <person name="Delehaunty K."/>
            <person name="Do C.B."/>
            <person name="Ebling H."/>
            <person name="Edwards K."/>
            <person name="Eickbush T."/>
            <person name="Evans J.D."/>
            <person name="Filipski A."/>
            <person name="Findeiss S."/>
            <person name="Freyhult E."/>
            <person name="Fulton L."/>
            <person name="Fulton R."/>
            <person name="Garcia A.C."/>
            <person name="Gardiner A."/>
            <person name="Garfield D.A."/>
            <person name="Garvin B.E."/>
            <person name="Gibson G."/>
            <person name="Gilbert D."/>
            <person name="Gnerre S."/>
            <person name="Godfrey J."/>
            <person name="Good R."/>
            <person name="Gotea V."/>
            <person name="Gravely B."/>
            <person name="Greenberg A.J."/>
            <person name="Griffiths-Jones S."/>
            <person name="Gross S."/>
            <person name="Guigo R."/>
            <person name="Gustafson E.A."/>
            <person name="Haerty W."/>
            <person name="Hahn M.W."/>
            <person name="Halligan D.L."/>
            <person name="Halpern A.L."/>
            <person name="Halter G.M."/>
            <person name="Han M.V."/>
            <person name="Heger A."/>
            <person name="Hillier L."/>
            <person name="Hinrichs A.S."/>
            <person name="Holmes I."/>
            <person name="Hoskins R.A."/>
            <person name="Hubisz M.J."/>
            <person name="Hultmark D."/>
            <person name="Huntley M.A."/>
            <person name="Jaffe D.B."/>
            <person name="Jagadeeshan S."/>
            <person name="Jeck W.R."/>
            <person name="Johnson J."/>
            <person name="Jones C.D."/>
            <person name="Jordan W.C."/>
            <person name="Karpen G.H."/>
            <person name="Kataoka E."/>
            <person name="Keightley P.D."/>
            <person name="Kheradpour P."/>
            <person name="Kirkness E.F."/>
            <person name="Koerich L.B."/>
            <person name="Kristiansen K."/>
            <person name="Kudrna D."/>
            <person name="Kulathinal R.J."/>
            <person name="Kumar S."/>
            <person name="Kwok R."/>
            <person name="Lander E."/>
            <person name="Langley C.H."/>
            <person name="Lapoint R."/>
            <person name="Lazzaro B.P."/>
            <person name="Lee S.J."/>
            <person name="Levesque L."/>
            <person name="Li R."/>
            <person name="Lin C.F."/>
            <person name="Lin M.F."/>
            <person name="Lindblad-Toh K."/>
            <person name="Llopart A."/>
            <person name="Long M."/>
            <person name="Low L."/>
            <person name="Lozovsky E."/>
            <person name="Lu J."/>
            <person name="Luo M."/>
            <person name="Machado C.A."/>
            <person name="Makalowski W."/>
            <person name="Marzo M."/>
            <person name="Matsuda M."/>
            <person name="Matzkin L."/>
            <person name="McAllister B."/>
            <person name="McBride C.S."/>
            <person name="McKernan B."/>
            <person name="McKernan K."/>
            <person name="Mendez-Lago M."/>
            <person name="Minx P."/>
            <person name="Mollenhauer M.U."/>
            <person name="Montooth K."/>
            <person name="Mount S.M."/>
            <person name="Mu X."/>
            <person name="Myers E."/>
            <person name="Negre B."/>
            <person name="Newfeld S."/>
            <person name="Nielsen R."/>
            <person name="Noor M.A."/>
            <person name="O'Grady P."/>
            <person name="Pachter L."/>
            <person name="Papaceit M."/>
            <person name="Parisi M.J."/>
            <person name="Parisi M."/>
            <person name="Parts L."/>
            <person name="Pedersen J.S."/>
            <person name="Pesole G."/>
            <person name="Phillippy A.M."/>
            <person name="Ponting C.P."/>
            <person name="Pop M."/>
            <person name="Porcelli D."/>
            <person name="Powell J.R."/>
            <person name="Prohaska S."/>
            <person name="Pruitt K."/>
            <person name="Puig M."/>
            <person name="Quesneville H."/>
            <person name="Ram K.R."/>
            <person name="Rand D."/>
            <person name="Rasmussen M.D."/>
            <person name="Reed L.K."/>
            <person name="Reenan R."/>
            <person name="Reily A."/>
            <person name="Remington K.A."/>
            <person name="Rieger T.T."/>
            <person name="Ritchie M.G."/>
            <person name="Robin C."/>
            <person name="Rogers Y.H."/>
            <person name="Rohde C."/>
            <person name="Rozas J."/>
            <person name="Rubenfield M.J."/>
            <person name="Ruiz A."/>
            <person name="Russo S."/>
            <person name="Salzberg S.L."/>
            <person name="Sanchez-Gracia A."/>
            <person name="Saranga D.J."/>
            <person name="Sato H."/>
            <person name="Schaeffer S.W."/>
            <person name="Schatz M.C."/>
            <person name="Schlenke T."/>
            <person name="Schwartz R."/>
            <person name="Segarra C."/>
            <person name="Singh R.S."/>
            <person name="Sirot L."/>
            <person name="Sirota M."/>
            <person name="Sisneros N.B."/>
            <person name="Smith C.D."/>
            <person name="Smith T.F."/>
            <person name="Spieth J."/>
            <person name="Stage D.E."/>
            <person name="Stark A."/>
            <person name="Stephan W."/>
            <person name="Strausberg R.L."/>
            <person name="Strempel S."/>
            <person name="Sturgill D."/>
            <person name="Sutton G."/>
            <person name="Sutton G.G."/>
            <person name="Tao W."/>
            <person name="Teichmann S."/>
            <person name="Tobari Y.N."/>
            <person name="Tomimura Y."/>
            <person name="Tsolas J.M."/>
            <person name="Valente V.L."/>
            <person name="Venter E."/>
            <person name="Venter J.C."/>
            <person name="Vicario S."/>
            <person name="Vieira F.G."/>
            <person name="Vilella A.J."/>
            <person name="Villasante A."/>
            <person name="Walenz B."/>
            <person name="Wang J."/>
            <person name="Wasserman M."/>
            <person name="Watts T."/>
            <person name="Wilson D."/>
            <person name="Wilson R.K."/>
            <person name="Wing R.A."/>
            <person name="Wolfner M.F."/>
            <person name="Wong A."/>
            <person name="Wong G.K."/>
            <person name="Wu C.I."/>
            <person name="Wu G."/>
            <person name="Yamamoto D."/>
            <person name="Yang H.P."/>
            <person name="Yang S.P."/>
            <person name="Yorke J.A."/>
            <person name="Yoshida K."/>
            <person name="Zdobnov E."/>
            <person name="Zhang P."/>
            <person name="Zhang Y."/>
            <person name="Zimin A.V."/>
            <person name="Baldwin J."/>
            <person name="Abdouelleil A."/>
            <person name="Abdulkadir J."/>
            <person name="Abebe A."/>
            <person name="Abera B."/>
            <person name="Abreu J."/>
            <person name="Acer S.C."/>
            <person name="Aftuck L."/>
            <person name="Alexander A."/>
            <person name="An P."/>
            <person name="Anderson E."/>
            <person name="Anderson S."/>
            <person name="Arachi H."/>
            <person name="Azer M."/>
            <person name="Bachantsang P."/>
            <person name="Barry A."/>
            <person name="Bayul T."/>
            <person name="Berlin A."/>
            <person name="Bessette D."/>
            <person name="Bloom T."/>
            <person name="Blye J."/>
            <person name="Boguslavskiy L."/>
            <person name="Bonnet C."/>
            <person name="Boukhgalter B."/>
            <person name="Bourzgui I."/>
            <person name="Brown A."/>
            <person name="Cahill P."/>
            <person name="Channer S."/>
            <person name="Cheshatsang Y."/>
            <person name="Chuda L."/>
            <person name="Citroen M."/>
            <person name="Collymore A."/>
            <person name="Cooke P."/>
            <person name="Costello M."/>
            <person name="D'Aco K."/>
            <person name="Daza R."/>
            <person name="De Haan G."/>
            <person name="DeGray S."/>
            <person name="DeMaso C."/>
            <person name="Dhargay N."/>
            <person name="Dooley K."/>
            <person name="Dooley E."/>
            <person name="Doricent M."/>
            <person name="Dorje P."/>
            <person name="Dorjee K."/>
            <person name="Dupes A."/>
            <person name="Elong R."/>
            <person name="Falk J."/>
            <person name="Farina A."/>
            <person name="Faro S."/>
            <person name="Ferguson D."/>
            <person name="Fisher S."/>
            <person name="Foley C.D."/>
            <person name="Franke A."/>
            <person name="Friedrich D."/>
            <person name="Gadbois L."/>
            <person name="Gearin G."/>
            <person name="Gearin C.R."/>
            <person name="Giannoukos G."/>
            <person name="Goode T."/>
            <person name="Graham J."/>
            <person name="Grandbois E."/>
            <person name="Grewal S."/>
            <person name="Gyaltsen K."/>
            <person name="Hafez N."/>
            <person name="Hagos B."/>
            <person name="Hall J."/>
            <person name="Henson C."/>
            <person name="Hollinger A."/>
            <person name="Honan T."/>
            <person name="Huard M.D."/>
            <person name="Hughes L."/>
            <person name="Hurhula B."/>
            <person name="Husby M.E."/>
            <person name="Kamat A."/>
            <person name="Kanga B."/>
            <person name="Kashin S."/>
            <person name="Khazanovich D."/>
            <person name="Kisner P."/>
            <person name="Lance K."/>
            <person name="Lara M."/>
            <person name="Lee W."/>
            <person name="Lennon N."/>
            <person name="Letendre F."/>
            <person name="LeVine R."/>
            <person name="Lipovsky A."/>
            <person name="Liu X."/>
            <person name="Liu J."/>
            <person name="Liu S."/>
            <person name="Lokyitsang T."/>
            <person name="Lokyitsang Y."/>
            <person name="Lubonja R."/>
            <person name="Lui A."/>
            <person name="MacDonald P."/>
            <person name="Magnisalis V."/>
            <person name="Maru K."/>
            <person name="Matthews C."/>
            <person name="McCusker W."/>
            <person name="McDonough S."/>
            <person name="Mehta T."/>
            <person name="Meldrim J."/>
            <person name="Meneus L."/>
            <person name="Mihai O."/>
            <person name="Mihalev A."/>
            <person name="Mihova T."/>
            <person name="Mittelman R."/>
            <person name="Mlenga V."/>
            <person name="Montmayeur A."/>
            <person name="Mulrain L."/>
            <person name="Navidi A."/>
            <person name="Naylor J."/>
            <person name="Negash T."/>
            <person name="Nguyen T."/>
            <person name="Nguyen N."/>
            <person name="Nicol R."/>
            <person name="Norbu C."/>
            <person name="Norbu N."/>
            <person name="Novod N."/>
            <person name="O'Neill B."/>
            <person name="Osman S."/>
            <person name="Markiewicz E."/>
            <person name="Oyono O.L."/>
            <person name="Patti C."/>
            <person name="Phunkhang P."/>
            <person name="Pierre F."/>
            <person name="Priest M."/>
            <person name="Raghuraman S."/>
            <person name="Rege F."/>
            <person name="Reyes R."/>
            <person name="Rise C."/>
            <person name="Rogov P."/>
            <person name="Ross K."/>
            <person name="Ryan E."/>
            <person name="Settipalli S."/>
            <person name="Shea T."/>
            <person name="Sherpa N."/>
            <person name="Shi L."/>
            <person name="Shih D."/>
            <person name="Sparrow T."/>
            <person name="Spaulding J."/>
            <person name="Stalker J."/>
            <person name="Stange-Thomann N."/>
            <person name="Stavropoulos S."/>
            <person name="Stone C."/>
            <person name="Strader C."/>
            <person name="Tesfaye S."/>
            <person name="Thomson T."/>
            <person name="Thoulutsang Y."/>
            <person name="Thoulutsang D."/>
            <person name="Topham K."/>
            <person name="Topping I."/>
            <person name="Tsamla T."/>
            <person name="Vassiliev H."/>
            <person name="Vo A."/>
            <person name="Wangchuk T."/>
            <person name="Wangdi T."/>
            <person name="Weiand M."/>
            <person name="Wilkinson J."/>
            <person name="Wilson A."/>
            <person name="Yadav S."/>
            <person name="Young G."/>
            <person name="Yu Q."/>
            <person name="Zembek L."/>
            <person name="Zhong D."/>
            <person name="Zimmer A."/>
            <person name="Zwirko Z."/>
            <person name="Jaffe D.B."/>
            <person name="Alvarez P."/>
            <person name="Brockman W."/>
            <person name="Butler J."/>
            <person name="Chin C."/>
            <person name="Gnerre S."/>
            <person name="Grabherr M."/>
            <person name="Kleber M."/>
            <person name="Mauceli E."/>
            <person name="MacCallum I."/>
        </authorList>
    </citation>
    <scope>NUCLEOTIDE SEQUENCE [LARGE SCALE GENOMIC DNA]</scope>
    <source>
        <strain evidence="4">white501</strain>
    </source>
</reference>
<dbReference type="HOGENOM" id="CLU_1867253_0_0_1"/>
<sequence length="137" mass="15200">MGHAQVHAYTADTRPLFARINAKRELACFAAFFLAVWVWAWPVKLALVVALGTVYGKQPKTILLALIECKYNFALLSSLVSRRRRSADDEDDEDVDVDEDGGKDKDEVQVAAEAGLKVEDQHEVEVKDEKDVVGVAL</sequence>
<feature type="transmembrane region" description="Helical" evidence="2">
    <location>
        <begin position="61"/>
        <end position="80"/>
    </location>
</feature>
<dbReference type="Proteomes" id="UP000000304">
    <property type="component" value="Chromosome 3R"/>
</dbReference>
<keyword evidence="2" id="KW-0812">Transmembrane</keyword>
<evidence type="ECO:0000256" key="1">
    <source>
        <dbReference type="SAM" id="MobiDB-lite"/>
    </source>
</evidence>
<evidence type="ECO:0000256" key="2">
    <source>
        <dbReference type="SAM" id="Phobius"/>
    </source>
</evidence>
<dbReference type="AlphaFoldDB" id="B4R176"/>
<dbReference type="EMBL" id="CM000364">
    <property type="protein sequence ID" value="EDX13053.1"/>
    <property type="molecule type" value="Genomic_DNA"/>
</dbReference>
<proteinExistence type="predicted"/>
<gene>
    <name evidence="3" type="primary">Dsim\GD20487</name>
    <name evidence="3" type="ORF">Dsim_GD20487</name>
</gene>
<name>B4R176_DROSI</name>
<protein>
    <submittedName>
        <fullName evidence="3">GD20487</fullName>
    </submittedName>
</protein>
<organism evidence="3 4">
    <name type="scientific">Drosophila simulans</name>
    <name type="common">Fruit fly</name>
    <dbReference type="NCBI Taxonomy" id="7240"/>
    <lineage>
        <taxon>Eukaryota</taxon>
        <taxon>Metazoa</taxon>
        <taxon>Ecdysozoa</taxon>
        <taxon>Arthropoda</taxon>
        <taxon>Hexapoda</taxon>
        <taxon>Insecta</taxon>
        <taxon>Pterygota</taxon>
        <taxon>Neoptera</taxon>
        <taxon>Endopterygota</taxon>
        <taxon>Diptera</taxon>
        <taxon>Brachycera</taxon>
        <taxon>Muscomorpha</taxon>
        <taxon>Ephydroidea</taxon>
        <taxon>Drosophilidae</taxon>
        <taxon>Drosophila</taxon>
        <taxon>Sophophora</taxon>
    </lineage>
</organism>
<feature type="compositionally biased region" description="Acidic residues" evidence="1">
    <location>
        <begin position="88"/>
        <end position="99"/>
    </location>
</feature>
<accession>B4R176</accession>
<feature type="region of interest" description="Disordered" evidence="1">
    <location>
        <begin position="82"/>
        <end position="106"/>
    </location>
</feature>
<feature type="transmembrane region" description="Helical" evidence="2">
    <location>
        <begin position="26"/>
        <end position="55"/>
    </location>
</feature>
<evidence type="ECO:0000313" key="4">
    <source>
        <dbReference type="Proteomes" id="UP000000304"/>
    </source>
</evidence>
<keyword evidence="2" id="KW-1133">Transmembrane helix</keyword>
<keyword evidence="4" id="KW-1185">Reference proteome</keyword>